<protein>
    <recommendedName>
        <fullName evidence="3">Nitrous oxide-stimulated promoter family protein</fullName>
    </recommendedName>
</protein>
<reference evidence="2" key="1">
    <citation type="submission" date="2017-10" db="EMBL/GenBank/DDBJ databases">
        <title>Campylobacter species from seals.</title>
        <authorList>
            <person name="Gilbert M.J."/>
            <person name="Zomer A.L."/>
            <person name="Timmerman A.J."/>
            <person name="Duim B."/>
            <person name="Wagenaar J.A."/>
        </authorList>
    </citation>
    <scope>NUCLEOTIDE SEQUENCE [LARGE SCALE GENOMIC DNA]</scope>
    <source>
        <strain evidence="2">17S00004-5</strain>
    </source>
</reference>
<dbReference type="AlphaFoldDB" id="A0A2P8R248"/>
<comment type="caution">
    <text evidence="1">The sequence shown here is derived from an EMBL/GenBank/DDBJ whole genome shotgun (WGS) entry which is preliminary data.</text>
</comment>
<organism evidence="1 2">
    <name type="scientific">Campylobacter blaseri</name>
    <dbReference type="NCBI Taxonomy" id="2042961"/>
    <lineage>
        <taxon>Bacteria</taxon>
        <taxon>Pseudomonadati</taxon>
        <taxon>Campylobacterota</taxon>
        <taxon>Epsilonproteobacteria</taxon>
        <taxon>Campylobacterales</taxon>
        <taxon>Campylobacteraceae</taxon>
        <taxon>Campylobacter</taxon>
    </lineage>
</organism>
<name>A0A2P8R248_9BACT</name>
<keyword evidence="2" id="KW-1185">Reference proteome</keyword>
<evidence type="ECO:0000313" key="2">
    <source>
        <dbReference type="Proteomes" id="UP000240535"/>
    </source>
</evidence>
<dbReference type="OrthoDB" id="5344095at2"/>
<dbReference type="Proteomes" id="UP000240535">
    <property type="component" value="Unassembled WGS sequence"/>
</dbReference>
<evidence type="ECO:0008006" key="3">
    <source>
        <dbReference type="Google" id="ProtNLM"/>
    </source>
</evidence>
<dbReference type="Pfam" id="PF11756">
    <property type="entry name" value="YgbA_NO"/>
    <property type="match status" value="1"/>
</dbReference>
<proteinExistence type="predicted"/>
<dbReference type="RefSeq" id="WP_106870175.1">
    <property type="nucleotide sequence ID" value="NZ_CP053841.1"/>
</dbReference>
<gene>
    <name evidence="1" type="ORF">CQ405_02240</name>
</gene>
<evidence type="ECO:0000313" key="1">
    <source>
        <dbReference type="EMBL" id="PSM52569.1"/>
    </source>
</evidence>
<dbReference type="NCBIfam" id="NF007718">
    <property type="entry name" value="PRK10410.2-2"/>
    <property type="match status" value="1"/>
</dbReference>
<sequence length="114" mass="13480">MTNEKFIEQNSTVVNFIQLYCDSKHKDAKKKNSSIKLIYNGEELKELKYNLCSDCENMLKYANERLQNCPHEIKPKCRNCPSPCYEKDKWKMMAKIMRTSGMKFGLIKIKNIFN</sequence>
<accession>A0A2P8R248</accession>
<dbReference type="InterPro" id="IPR020483">
    <property type="entry name" value="Uncharacterised_YgbA"/>
</dbReference>
<dbReference type="EMBL" id="PDHH01000002">
    <property type="protein sequence ID" value="PSM52569.1"/>
    <property type="molecule type" value="Genomic_DNA"/>
</dbReference>